<feature type="domain" description="DDH" evidence="1">
    <location>
        <begin position="16"/>
        <end position="153"/>
    </location>
</feature>
<dbReference type="InterPro" id="IPR001667">
    <property type="entry name" value="DDH_dom"/>
</dbReference>
<evidence type="ECO:0000313" key="3">
    <source>
        <dbReference type="EMBL" id="BCR36860.1"/>
    </source>
</evidence>
<dbReference type="InterPro" id="IPR051319">
    <property type="entry name" value="Oligoribo/pAp-PDE_c-di-AMP_PDE"/>
</dbReference>
<keyword evidence="4" id="KW-1185">Reference proteome</keyword>
<dbReference type="RefSeq" id="WP_176239502.1">
    <property type="nucleotide sequence ID" value="NZ_AP024412.1"/>
</dbReference>
<gene>
    <name evidence="3" type="ORF">MPAN_017530</name>
</gene>
<dbReference type="GO" id="GO:0003676">
    <property type="term" value="F:nucleic acid binding"/>
    <property type="evidence" value="ECO:0007669"/>
    <property type="project" value="InterPro"/>
</dbReference>
<dbReference type="KEGG" id="manr:MPAN_017530"/>
<dbReference type="InterPro" id="IPR038763">
    <property type="entry name" value="DHH_sf"/>
</dbReference>
<dbReference type="Gene3D" id="3.90.1640.10">
    <property type="entry name" value="inorganic pyrophosphatase (n-terminal core)"/>
    <property type="match status" value="1"/>
</dbReference>
<proteinExistence type="predicted"/>
<organism evidence="3 4">
    <name type="scientific">Mariniplasma anaerobium</name>
    <dbReference type="NCBI Taxonomy" id="2735436"/>
    <lineage>
        <taxon>Bacteria</taxon>
        <taxon>Bacillati</taxon>
        <taxon>Mycoplasmatota</taxon>
        <taxon>Mollicutes</taxon>
        <taxon>Acholeplasmatales</taxon>
        <taxon>Acholeplasmataceae</taxon>
        <taxon>Mariniplasma</taxon>
    </lineage>
</organism>
<evidence type="ECO:0000313" key="4">
    <source>
        <dbReference type="Proteomes" id="UP000620133"/>
    </source>
</evidence>
<dbReference type="Proteomes" id="UP000620133">
    <property type="component" value="Chromosome"/>
</dbReference>
<dbReference type="PANTHER" id="PTHR47618:SF1">
    <property type="entry name" value="BIFUNCTIONAL OLIGORIBONUCLEASE AND PAP PHOSPHATASE NRNA"/>
    <property type="match status" value="1"/>
</dbReference>
<evidence type="ECO:0000259" key="2">
    <source>
        <dbReference type="Pfam" id="PF02272"/>
    </source>
</evidence>
<dbReference type="Pfam" id="PF02272">
    <property type="entry name" value="DHHA1"/>
    <property type="match status" value="1"/>
</dbReference>
<accession>A0A7U9TI02</accession>
<sequence length="319" mass="36870">MNIKKEILKKIEEYNKIIIHRHSRPDMDAIGSQYGLYLLLKENYPQKEVYVVGDLNQMSYKAQMDEISDDMYKDALVIITDVSVTRMISDDRYPLGKEIVIIDHHQNDTDVENVSIFYKDPTFASAAEMIVDLAREFEFKITQEAATYLYGGMVTDTGRFLYLNNPSKTFELASYITSFNPDIQPFYDFIYTEPLQKRKTKQIFQNFELTDHNVAYRKNDQKVIEESGLDFHSISRGMVNQMAGIIEVPIWANFTEDVEHNVIVGEFRSRGIVIVDIAKKYGGGGHNHACGASLKDWNEVEDILKDFDERVVENEKNIK</sequence>
<protein>
    <submittedName>
        <fullName evidence="3">Oligoribonuclease</fullName>
    </submittedName>
</protein>
<name>A0A7U9TI02_9MOLU</name>
<dbReference type="SUPFAM" id="SSF64182">
    <property type="entry name" value="DHH phosphoesterases"/>
    <property type="match status" value="1"/>
</dbReference>
<dbReference type="Gene3D" id="3.10.310.30">
    <property type="match status" value="1"/>
</dbReference>
<dbReference type="Pfam" id="PF01368">
    <property type="entry name" value="DHH"/>
    <property type="match status" value="1"/>
</dbReference>
<dbReference type="InterPro" id="IPR003156">
    <property type="entry name" value="DHHA1_dom"/>
</dbReference>
<reference evidence="3" key="1">
    <citation type="submission" date="2021-01" db="EMBL/GenBank/DDBJ databases">
        <title>Draft genome sequence of Acholeplasmataceae bacterium strain Mahy22.</title>
        <authorList>
            <person name="Watanabe M."/>
            <person name="Kojima H."/>
            <person name="Fukui M."/>
        </authorList>
    </citation>
    <scope>NUCLEOTIDE SEQUENCE</scope>
    <source>
        <strain evidence="3">Mahy22</strain>
    </source>
</reference>
<dbReference type="EMBL" id="AP024412">
    <property type="protein sequence ID" value="BCR36860.1"/>
    <property type="molecule type" value="Genomic_DNA"/>
</dbReference>
<feature type="domain" description="DHHA1" evidence="2">
    <location>
        <begin position="234"/>
        <end position="312"/>
    </location>
</feature>
<dbReference type="AlphaFoldDB" id="A0A7U9TI02"/>
<dbReference type="PANTHER" id="PTHR47618">
    <property type="entry name" value="BIFUNCTIONAL OLIGORIBONUCLEASE AND PAP PHOSPHATASE NRNA"/>
    <property type="match status" value="1"/>
</dbReference>
<evidence type="ECO:0000259" key="1">
    <source>
        <dbReference type="Pfam" id="PF01368"/>
    </source>
</evidence>